<keyword evidence="11" id="KW-1185">Reference proteome</keyword>
<dbReference type="SUPFAM" id="SSF48239">
    <property type="entry name" value="Terpenoid cyclases/Protein prenyltransferases"/>
    <property type="match status" value="1"/>
</dbReference>
<evidence type="ECO:0000256" key="3">
    <source>
        <dbReference type="ARBA" id="ARBA00022602"/>
    </source>
</evidence>
<evidence type="ECO:0000256" key="6">
    <source>
        <dbReference type="ARBA" id="ARBA00022737"/>
    </source>
</evidence>
<feature type="domain" description="Prenyltransferase alpha-alpha toroid" evidence="9">
    <location>
        <begin position="40"/>
        <end position="365"/>
    </location>
</feature>
<keyword evidence="6" id="KW-0677">Repeat</keyword>
<dbReference type="Pfam" id="PF00432">
    <property type="entry name" value="Prenyltrans"/>
    <property type="match status" value="1"/>
</dbReference>
<dbReference type="GO" id="GO:0004662">
    <property type="term" value="F:CAAX-protein geranylgeranyltransferase activity"/>
    <property type="evidence" value="ECO:0007669"/>
    <property type="project" value="TreeGrafter"/>
</dbReference>
<evidence type="ECO:0000313" key="11">
    <source>
        <dbReference type="Proteomes" id="UP000215902"/>
    </source>
</evidence>
<dbReference type="OrthoDB" id="24893at2759"/>
<keyword evidence="7" id="KW-0862">Zinc</keyword>
<dbReference type="GO" id="GO:0005953">
    <property type="term" value="C:CAAX-protein geranylgeranyltransferase complex"/>
    <property type="evidence" value="ECO:0007669"/>
    <property type="project" value="TreeGrafter"/>
</dbReference>
<dbReference type="STRING" id="282301.A0A267F9I5"/>
<reference evidence="10 11" key="1">
    <citation type="submission" date="2017-06" db="EMBL/GenBank/DDBJ databases">
        <title>A platform for efficient transgenesis in Macrostomum lignano, a flatworm model organism for stem cell research.</title>
        <authorList>
            <person name="Berezikov E."/>
        </authorList>
    </citation>
    <scope>NUCLEOTIDE SEQUENCE [LARGE SCALE GENOMIC DNA]</scope>
    <source>
        <strain evidence="10">DV1</strain>
        <tissue evidence="10">Whole organism</tissue>
    </source>
</reference>
<evidence type="ECO:0000256" key="5">
    <source>
        <dbReference type="ARBA" id="ARBA00022723"/>
    </source>
</evidence>
<dbReference type="InterPro" id="IPR001330">
    <property type="entry name" value="Prenyltrans"/>
</dbReference>
<dbReference type="Proteomes" id="UP000215902">
    <property type="component" value="Unassembled WGS sequence"/>
</dbReference>
<comment type="cofactor">
    <cofactor evidence="1">
        <name>Zn(2+)</name>
        <dbReference type="ChEBI" id="CHEBI:29105"/>
    </cofactor>
</comment>
<evidence type="ECO:0000313" key="10">
    <source>
        <dbReference type="EMBL" id="PAA70445.1"/>
    </source>
</evidence>
<keyword evidence="5" id="KW-0479">Metal-binding</keyword>
<comment type="caution">
    <text evidence="10">The sequence shown here is derived from an EMBL/GenBank/DDBJ whole genome shotgun (WGS) entry which is preliminary data.</text>
</comment>
<evidence type="ECO:0000256" key="1">
    <source>
        <dbReference type="ARBA" id="ARBA00001947"/>
    </source>
</evidence>
<dbReference type="InterPro" id="IPR045089">
    <property type="entry name" value="PGGT1B-like"/>
</dbReference>
<dbReference type="Gene3D" id="1.50.10.20">
    <property type="match status" value="1"/>
</dbReference>
<evidence type="ECO:0000256" key="7">
    <source>
        <dbReference type="ARBA" id="ARBA00022833"/>
    </source>
</evidence>
<keyword evidence="4" id="KW-0808">Transferase</keyword>
<dbReference type="EMBL" id="NIVC01001237">
    <property type="protein sequence ID" value="PAA70445.1"/>
    <property type="molecule type" value="Genomic_DNA"/>
</dbReference>
<evidence type="ECO:0000259" key="9">
    <source>
        <dbReference type="Pfam" id="PF00432"/>
    </source>
</evidence>
<keyword evidence="3" id="KW-0637">Prenyltransferase</keyword>
<proteinExistence type="inferred from homology"/>
<comment type="similarity">
    <text evidence="2">Belongs to the protein prenyltransferase subunit beta family.</text>
</comment>
<name>A0A267F9I5_9PLAT</name>
<gene>
    <name evidence="10" type="ORF">BOX15_Mlig003594g3</name>
</gene>
<dbReference type="PANTHER" id="PTHR11774">
    <property type="entry name" value="GERANYLGERANYL TRANSFERASE TYPE BETA SUBUNIT"/>
    <property type="match status" value="1"/>
</dbReference>
<dbReference type="PANTHER" id="PTHR11774:SF4">
    <property type="entry name" value="GERANYLGERANYL TRANSFERASE TYPE-1 SUBUNIT BETA"/>
    <property type="match status" value="1"/>
</dbReference>
<dbReference type="AlphaFoldDB" id="A0A267F9I5"/>
<dbReference type="GO" id="GO:0046872">
    <property type="term" value="F:metal ion binding"/>
    <property type="evidence" value="ECO:0007669"/>
    <property type="project" value="UniProtKB-KW"/>
</dbReference>
<protein>
    <recommendedName>
        <fullName evidence="9">Prenyltransferase alpha-alpha toroid domain-containing protein</fullName>
    </recommendedName>
</protein>
<evidence type="ECO:0000256" key="8">
    <source>
        <dbReference type="SAM" id="MobiDB-lite"/>
    </source>
</evidence>
<feature type="non-terminal residue" evidence="10">
    <location>
        <position position="1"/>
    </location>
</feature>
<evidence type="ECO:0000256" key="2">
    <source>
        <dbReference type="ARBA" id="ARBA00010497"/>
    </source>
</evidence>
<accession>A0A267F9I5</accession>
<feature type="region of interest" description="Disordered" evidence="8">
    <location>
        <begin position="1"/>
        <end position="29"/>
    </location>
</feature>
<organism evidence="10 11">
    <name type="scientific">Macrostomum lignano</name>
    <dbReference type="NCBI Taxonomy" id="282301"/>
    <lineage>
        <taxon>Eukaryota</taxon>
        <taxon>Metazoa</taxon>
        <taxon>Spiralia</taxon>
        <taxon>Lophotrochozoa</taxon>
        <taxon>Platyhelminthes</taxon>
        <taxon>Rhabditophora</taxon>
        <taxon>Macrostomorpha</taxon>
        <taxon>Macrostomida</taxon>
        <taxon>Macrostomidae</taxon>
        <taxon>Macrostomum</taxon>
    </lineage>
</organism>
<evidence type="ECO:0000256" key="4">
    <source>
        <dbReference type="ARBA" id="ARBA00022679"/>
    </source>
</evidence>
<dbReference type="InterPro" id="IPR008930">
    <property type="entry name" value="Terpenoid_cyclase/PrenylTrfase"/>
</dbReference>
<sequence length="387" mass="42518">LTSQMSNISAGDSSSSDDEGRSRRCRQQQQLPDMEKFSAQLTKYCRRVLTCLPSHCSGYDQNRLVFAWFAISTMDMLDRTQELNRQEIIDWVYSLQILPSSGRPVANCGFRGAPLLGSPADPHLDAENPLPYDASHLTMVFAGLGILLMLGDDLQRVDRDAVLSGVAALQTPAGCFTAGKFAPESDLRFVFSACVSCYYLNDFTKIDVDRSVAFLLACQTYEGGFGQRPGSEAHGGSTFCAIASLKLLGRLDSALPADSRQRSRLLRWLCQRQHRGFHGRPYKDDDSCYTFWIGASLAALGRANLIDRSALVEFVFSCYSGMDGGFSKYPGDSADPLHTYLALAGLAALRLEDERLEPIRPEANITERAHLHMLALHRAAAASAASH</sequence>